<sequence>MDKLEIWDGRLAFAVDDAGIVREVDPSAAAAELAVASPLGCCCACCLLCDFGLEFLCLLGVFDSLAAPAVFVFGISVGVARAARG</sequence>
<gene>
    <name evidence="2" type="ORF">BKG73_17380</name>
</gene>
<organism evidence="2 3">
    <name type="scientific">Mycobacteroides saopaulense</name>
    <dbReference type="NCBI Taxonomy" id="1578165"/>
    <lineage>
        <taxon>Bacteria</taxon>
        <taxon>Bacillati</taxon>
        <taxon>Actinomycetota</taxon>
        <taxon>Actinomycetes</taxon>
        <taxon>Mycobacteriales</taxon>
        <taxon>Mycobacteriaceae</taxon>
        <taxon>Mycobacteroides</taxon>
    </lineage>
</organism>
<name>A0ABX3BYF8_9MYCO</name>
<protein>
    <submittedName>
        <fullName evidence="2">Uncharacterized protein</fullName>
    </submittedName>
</protein>
<feature type="transmembrane region" description="Helical" evidence="1">
    <location>
        <begin position="65"/>
        <end position="83"/>
    </location>
</feature>
<proteinExistence type="predicted"/>
<keyword evidence="1" id="KW-0812">Transmembrane</keyword>
<evidence type="ECO:0000313" key="3">
    <source>
        <dbReference type="Proteomes" id="UP000179621"/>
    </source>
</evidence>
<keyword evidence="1" id="KW-0472">Membrane</keyword>
<keyword evidence="3" id="KW-1185">Reference proteome</keyword>
<accession>A0ABX3BYF8</accession>
<evidence type="ECO:0000256" key="1">
    <source>
        <dbReference type="SAM" id="Phobius"/>
    </source>
</evidence>
<dbReference type="Proteomes" id="UP000179621">
    <property type="component" value="Unassembled WGS sequence"/>
</dbReference>
<reference evidence="2 3" key="1">
    <citation type="submission" date="2016-10" db="EMBL/GenBank/DDBJ databases">
        <title>Evaluation of Human, Animal and Environmental Mycobacterium chelonae Isolates by Core Genome Phylogenomic Analysis, Targeted Gene Comparison, and Anti-microbial Susceptibility Patterns: A Tale of Mistaken Identities.</title>
        <authorList>
            <person name="Fogelson S.B."/>
            <person name="Camus A.C."/>
            <person name="Lorenz W."/>
            <person name="Vasireddy R."/>
            <person name="Vasireddy S."/>
            <person name="Smith T."/>
            <person name="Brown-Elliott B.A."/>
            <person name="Wallace R.J.Jr."/>
            <person name="Hasan N.A."/>
            <person name="Reischl U."/>
            <person name="Sanchez S."/>
        </authorList>
    </citation>
    <scope>NUCLEOTIDE SEQUENCE [LARGE SCALE GENOMIC DNA]</scope>
    <source>
        <strain evidence="2 3">8528</strain>
    </source>
</reference>
<dbReference type="EMBL" id="MLIH01000027">
    <property type="protein sequence ID" value="OHU08788.1"/>
    <property type="molecule type" value="Genomic_DNA"/>
</dbReference>
<keyword evidence="1" id="KW-1133">Transmembrane helix</keyword>
<comment type="caution">
    <text evidence="2">The sequence shown here is derived from an EMBL/GenBank/DDBJ whole genome shotgun (WGS) entry which is preliminary data.</text>
</comment>
<evidence type="ECO:0000313" key="2">
    <source>
        <dbReference type="EMBL" id="OHU08788.1"/>
    </source>
</evidence>